<accession>A0ABV1LMP2</accession>
<keyword evidence="2" id="KW-1185">Reference proteome</keyword>
<sequence length="138" mass="15750">MKINTVTGDVSVCGTVVLSNLTLAAALQDAVFKTANRIDRPGGYTRLAVERQCNDSKYIVWMFFVVNRLSWISIYVDDRHRRGDWSDWSEVEERRMLAGLVQILEQQGISNGQRYSWGDVLASYDQRAGVANITVRYR</sequence>
<proteinExistence type="predicted"/>
<name>A0ABV1LMP2_9BURK</name>
<evidence type="ECO:0000313" key="2">
    <source>
        <dbReference type="Proteomes" id="UP001469089"/>
    </source>
</evidence>
<dbReference type="EMBL" id="JAOALG010000001">
    <property type="protein sequence ID" value="MEQ5840509.1"/>
    <property type="molecule type" value="Genomic_DNA"/>
</dbReference>
<evidence type="ECO:0000313" key="1">
    <source>
        <dbReference type="EMBL" id="MEQ5840509.1"/>
    </source>
</evidence>
<comment type="caution">
    <text evidence="1">The sequence shown here is derived from an EMBL/GenBank/DDBJ whole genome shotgun (WGS) entry which is preliminary data.</text>
</comment>
<protein>
    <submittedName>
        <fullName evidence="1">Uncharacterized protein</fullName>
    </submittedName>
</protein>
<dbReference type="RefSeq" id="WP_349542676.1">
    <property type="nucleotide sequence ID" value="NZ_JAOALG010000001.1"/>
</dbReference>
<reference evidence="1 2" key="1">
    <citation type="journal article" date="2024" name="Chem. Sci.">
        <title>Discovery of a lagriamide polyketide by integrated genome mining, isotopic labeling, and untargeted metabolomics.</title>
        <authorList>
            <person name="Fergusson C.H."/>
            <person name="Saulog J."/>
            <person name="Paulo B.S."/>
            <person name="Wilson D.M."/>
            <person name="Liu D.Y."/>
            <person name="Morehouse N.J."/>
            <person name="Waterworth S."/>
            <person name="Barkei J."/>
            <person name="Gray C.A."/>
            <person name="Kwan J.C."/>
            <person name="Eustaquio A.S."/>
            <person name="Linington R.G."/>
        </authorList>
    </citation>
    <scope>NUCLEOTIDE SEQUENCE [LARGE SCALE GENOMIC DNA]</scope>
    <source>
        <strain evidence="1 2">RL17-338-BIF-B</strain>
    </source>
</reference>
<dbReference type="Proteomes" id="UP001469089">
    <property type="component" value="Unassembled WGS sequence"/>
</dbReference>
<organism evidence="1 2">
    <name type="scientific">Paraburkholderia acidicola</name>
    <dbReference type="NCBI Taxonomy" id="1912599"/>
    <lineage>
        <taxon>Bacteria</taxon>
        <taxon>Pseudomonadati</taxon>
        <taxon>Pseudomonadota</taxon>
        <taxon>Betaproteobacteria</taxon>
        <taxon>Burkholderiales</taxon>
        <taxon>Burkholderiaceae</taxon>
        <taxon>Paraburkholderia</taxon>
    </lineage>
</organism>
<gene>
    <name evidence="1" type="ORF">N0A02_13845</name>
</gene>